<dbReference type="SUPFAM" id="SSF51735">
    <property type="entry name" value="NAD(P)-binding Rossmann-fold domains"/>
    <property type="match status" value="1"/>
</dbReference>
<feature type="binding site" evidence="14">
    <location>
        <position position="260"/>
    </location>
    <ligand>
        <name>sn-glycerol 3-phosphate</name>
        <dbReference type="ChEBI" id="CHEBI:57597"/>
    </ligand>
</feature>
<feature type="binding site" evidence="14">
    <location>
        <position position="109"/>
    </location>
    <ligand>
        <name>NADPH</name>
        <dbReference type="ChEBI" id="CHEBI:57783"/>
    </ligand>
</feature>
<dbReference type="PRINTS" id="PR00077">
    <property type="entry name" value="GPDHDRGNASE"/>
</dbReference>
<feature type="domain" description="Glycerol-3-phosphate dehydrogenase NAD-dependent C-terminal" evidence="20">
    <location>
        <begin position="184"/>
        <end position="324"/>
    </location>
</feature>
<name>A0A0R2JKF2_9LACO</name>
<dbReference type="GO" id="GO:0141153">
    <property type="term" value="F:glycerol-3-phosphate dehydrogenase (NADP+) activity"/>
    <property type="evidence" value="ECO:0007669"/>
    <property type="project" value="RHEA"/>
</dbReference>
<dbReference type="STRING" id="1620.IV67_GL001404"/>
<sequence>MTKVGVLGAGSWGTALANVAAENGHEVALWTHRPEQAEVINAEHKNPKYLGDNELHAGLWATGDMTQAVDKADIILSVVPTGATRGVAKQLADVLADLDQQVILVAATKGLEPHTYKRVSEILEEEVPASSRNGLAVIAGPSHAEGVVKHDPTLITAVSENLKVAEALQHALTNSNFRVYTGDDIVGAEIGAALKNVIAIAAGALEGLGYDSNAKAALFTRGLAEISRLGQGFGANPVTFMGLSGVGDLFVTATSVHSRNYRAGLQLGQGHTLDEIVENMGMVIEGISTTKVAYELSQKKHVAMPITESIYKVLYEGLDIKLAIQELMDRPVQQEGK</sequence>
<feature type="binding site" evidence="17">
    <location>
        <position position="144"/>
    </location>
    <ligand>
        <name>NAD(+)</name>
        <dbReference type="ChEBI" id="CHEBI:57540"/>
    </ligand>
</feature>
<feature type="domain" description="Glycerol-3-phosphate dehydrogenase NAD-dependent N-terminal" evidence="19">
    <location>
        <begin position="3"/>
        <end position="164"/>
    </location>
</feature>
<keyword evidence="3 14" id="KW-0547">Nucleotide-binding</keyword>
<dbReference type="InterPro" id="IPR011128">
    <property type="entry name" value="G3P_DH_NAD-dep_N"/>
</dbReference>
<feature type="binding site" evidence="14">
    <location>
        <position position="283"/>
    </location>
    <ligand>
        <name>NADPH</name>
        <dbReference type="ChEBI" id="CHEBI:57783"/>
    </ligand>
</feature>
<feature type="binding site" evidence="14">
    <location>
        <position position="195"/>
    </location>
    <ligand>
        <name>sn-glycerol 3-phosphate</name>
        <dbReference type="ChEBI" id="CHEBI:57597"/>
    </ligand>
</feature>
<feature type="binding site" evidence="14">
    <location>
        <position position="144"/>
    </location>
    <ligand>
        <name>NADPH</name>
        <dbReference type="ChEBI" id="CHEBI:57783"/>
    </ligand>
</feature>
<dbReference type="InterPro" id="IPR036291">
    <property type="entry name" value="NAD(P)-bd_dom_sf"/>
</dbReference>
<comment type="pathway">
    <text evidence="14">Membrane lipid metabolism; glycerophospholipid metabolism.</text>
</comment>
<comment type="subcellular location">
    <subcellularLocation>
        <location evidence="14">Cytoplasm</location>
    </subcellularLocation>
</comment>
<evidence type="ECO:0000256" key="16">
    <source>
        <dbReference type="PIRSR" id="PIRSR000114-2"/>
    </source>
</evidence>
<dbReference type="InterPro" id="IPR006109">
    <property type="entry name" value="G3P_DH_NAD-dep_C"/>
</dbReference>
<dbReference type="GO" id="GO:0051287">
    <property type="term" value="F:NAD binding"/>
    <property type="evidence" value="ECO:0007669"/>
    <property type="project" value="InterPro"/>
</dbReference>
<feature type="binding site" evidence="16">
    <location>
        <begin position="259"/>
        <end position="260"/>
    </location>
    <ligand>
        <name>substrate</name>
    </ligand>
</feature>
<dbReference type="InterPro" id="IPR013328">
    <property type="entry name" value="6PGD_dom2"/>
</dbReference>
<protein>
    <recommendedName>
        <fullName evidence="12 14">Glycerol-3-phosphate dehydrogenase [NAD(P)+]</fullName>
        <ecNumber evidence="11 14">1.1.1.94</ecNumber>
    </recommendedName>
    <alternativeName>
        <fullName evidence="14">NAD(P)(+)-dependent glycerol-3-phosphate dehydrogenase</fullName>
    </alternativeName>
    <alternativeName>
        <fullName evidence="13 14">NAD(P)H-dependent dihydroxyacetone-phosphate reductase</fullName>
    </alternativeName>
</protein>
<keyword evidence="22" id="KW-1185">Reference proteome</keyword>
<evidence type="ECO:0000256" key="15">
    <source>
        <dbReference type="PIRSR" id="PIRSR000114-1"/>
    </source>
</evidence>
<accession>A0A0R2JKF2</accession>
<dbReference type="PIRSF" id="PIRSF000114">
    <property type="entry name" value="Glycerol-3-P_dh"/>
    <property type="match status" value="1"/>
</dbReference>
<dbReference type="Gene3D" id="1.10.1040.10">
    <property type="entry name" value="N-(1-d-carboxylethyl)-l-norvaline Dehydrogenase, domain 2"/>
    <property type="match status" value="1"/>
</dbReference>
<dbReference type="AlphaFoldDB" id="A0A0R2JKF2"/>
<keyword evidence="7 14" id="KW-0443">Lipid metabolism</keyword>
<reference evidence="21 22" key="1">
    <citation type="journal article" date="2015" name="Genome Announc.">
        <title>Expanding the biotechnology potential of lactobacilli through comparative genomics of 213 strains and associated genera.</title>
        <authorList>
            <person name="Sun Z."/>
            <person name="Harris H.M."/>
            <person name="McCann A."/>
            <person name="Guo C."/>
            <person name="Argimon S."/>
            <person name="Zhang W."/>
            <person name="Yang X."/>
            <person name="Jeffery I.B."/>
            <person name="Cooney J.C."/>
            <person name="Kagawa T.F."/>
            <person name="Liu W."/>
            <person name="Song Y."/>
            <person name="Salvetti E."/>
            <person name="Wrobel A."/>
            <person name="Rasinkangas P."/>
            <person name="Parkhill J."/>
            <person name="Rea M.C."/>
            <person name="O'Sullivan O."/>
            <person name="Ritari J."/>
            <person name="Douillard F.P."/>
            <person name="Paul Ross R."/>
            <person name="Yang R."/>
            <person name="Briner A.E."/>
            <person name="Felis G.E."/>
            <person name="de Vos W.M."/>
            <person name="Barrangou R."/>
            <person name="Klaenhammer T.R."/>
            <person name="Caufield P.W."/>
            <person name="Cui Y."/>
            <person name="Zhang H."/>
            <person name="O'Toole P.W."/>
        </authorList>
    </citation>
    <scope>NUCLEOTIDE SEQUENCE [LARGE SCALE GENOMIC DNA]</scope>
    <source>
        <strain evidence="21 22">DSM 20014</strain>
    </source>
</reference>
<dbReference type="GO" id="GO:0006650">
    <property type="term" value="P:glycerophospholipid metabolic process"/>
    <property type="evidence" value="ECO:0007669"/>
    <property type="project" value="UniProtKB-UniRule"/>
</dbReference>
<feature type="binding site" evidence="14">
    <location>
        <position position="140"/>
    </location>
    <ligand>
        <name>sn-glycerol 3-phosphate</name>
        <dbReference type="ChEBI" id="CHEBI:57597"/>
    </ligand>
</feature>
<evidence type="ECO:0000256" key="9">
    <source>
        <dbReference type="ARBA" id="ARBA00023264"/>
    </source>
</evidence>
<dbReference type="InterPro" id="IPR006168">
    <property type="entry name" value="G3P_DH_NAD-dep"/>
</dbReference>
<keyword evidence="2 14" id="KW-0444">Lipid biosynthesis</keyword>
<feature type="binding site" evidence="14">
    <location>
        <position position="32"/>
    </location>
    <ligand>
        <name>NADPH</name>
        <dbReference type="ChEBI" id="CHEBI:57783"/>
    </ligand>
</feature>
<feature type="binding site" evidence="14">
    <location>
        <position position="258"/>
    </location>
    <ligand>
        <name>sn-glycerol 3-phosphate</name>
        <dbReference type="ChEBI" id="CHEBI:57597"/>
    </ligand>
</feature>
<keyword evidence="9 14" id="KW-1208">Phospholipid metabolism</keyword>
<evidence type="ECO:0000313" key="21">
    <source>
        <dbReference type="EMBL" id="KRN77704.1"/>
    </source>
</evidence>
<feature type="binding site" evidence="14">
    <location>
        <position position="11"/>
    </location>
    <ligand>
        <name>NADPH</name>
        <dbReference type="ChEBI" id="CHEBI:57783"/>
    </ligand>
</feature>
<dbReference type="Pfam" id="PF07479">
    <property type="entry name" value="NAD_Gly3P_dh_C"/>
    <property type="match status" value="1"/>
</dbReference>
<gene>
    <name evidence="14" type="primary">gpsA</name>
    <name evidence="21" type="ORF">IV67_GL001404</name>
</gene>
<dbReference type="GO" id="GO:0008654">
    <property type="term" value="P:phospholipid biosynthetic process"/>
    <property type="evidence" value="ECO:0007669"/>
    <property type="project" value="UniProtKB-KW"/>
</dbReference>
<evidence type="ECO:0000256" key="1">
    <source>
        <dbReference type="ARBA" id="ARBA00011009"/>
    </source>
</evidence>
<dbReference type="SUPFAM" id="SSF48179">
    <property type="entry name" value="6-phosphogluconate dehydrogenase C-terminal domain-like"/>
    <property type="match status" value="1"/>
</dbReference>
<dbReference type="RefSeq" id="WP_057786317.1">
    <property type="nucleotide sequence ID" value="NZ_JQCD01000011.1"/>
</dbReference>
<evidence type="ECO:0000259" key="19">
    <source>
        <dbReference type="Pfam" id="PF01210"/>
    </source>
</evidence>
<dbReference type="Proteomes" id="UP000051673">
    <property type="component" value="Unassembled WGS sequence"/>
</dbReference>
<evidence type="ECO:0000256" key="13">
    <source>
        <dbReference type="ARBA" id="ARBA00080511"/>
    </source>
</evidence>
<feature type="binding site" evidence="17">
    <location>
        <begin position="8"/>
        <end position="13"/>
    </location>
    <ligand>
        <name>NAD(+)</name>
        <dbReference type="ChEBI" id="CHEBI:57540"/>
    </ligand>
</feature>
<evidence type="ECO:0000256" key="5">
    <source>
        <dbReference type="ARBA" id="ARBA00023002"/>
    </source>
</evidence>
<dbReference type="PANTHER" id="PTHR11728:SF1">
    <property type="entry name" value="GLYCEROL-3-PHOSPHATE DEHYDROGENASE [NAD(+)] 2, CHLOROPLASTIC"/>
    <property type="match status" value="1"/>
</dbReference>
<comment type="caution">
    <text evidence="21">The sequence shown here is derived from an EMBL/GenBank/DDBJ whole genome shotgun (WGS) entry which is preliminary data.</text>
</comment>
<evidence type="ECO:0000256" key="11">
    <source>
        <dbReference type="ARBA" id="ARBA00066687"/>
    </source>
</evidence>
<feature type="binding site" evidence="16">
    <location>
        <position position="109"/>
    </location>
    <ligand>
        <name>substrate</name>
    </ligand>
</feature>
<dbReference type="Gene3D" id="3.40.50.720">
    <property type="entry name" value="NAD(P)-binding Rossmann-like Domain"/>
    <property type="match status" value="1"/>
</dbReference>
<keyword evidence="5 14" id="KW-0560">Oxidoreductase</keyword>
<dbReference type="PATRIC" id="fig|1620.3.peg.1420"/>
<keyword evidence="4 14" id="KW-0521">NADP</keyword>
<keyword evidence="8 14" id="KW-0594">Phospholipid biosynthesis</keyword>
<feature type="binding site" evidence="14">
    <location>
        <position position="12"/>
    </location>
    <ligand>
        <name>NADPH</name>
        <dbReference type="ChEBI" id="CHEBI:57783"/>
    </ligand>
</feature>
<dbReference type="FunFam" id="1.10.1040.10:FF:000001">
    <property type="entry name" value="Glycerol-3-phosphate dehydrogenase [NAD(P)+]"/>
    <property type="match status" value="1"/>
</dbReference>
<dbReference type="NCBIfam" id="NF000941">
    <property type="entry name" value="PRK00094.1-3"/>
    <property type="match status" value="1"/>
</dbReference>
<dbReference type="UniPathway" id="UPA00940"/>
<feature type="binding site" evidence="14">
    <location>
        <position position="248"/>
    </location>
    <ligand>
        <name>sn-glycerol 3-phosphate</name>
        <dbReference type="ChEBI" id="CHEBI:57597"/>
    </ligand>
</feature>
<feature type="binding site" evidence="14">
    <location>
        <position position="49"/>
    </location>
    <ligand>
        <name>NADPH</name>
        <dbReference type="ChEBI" id="CHEBI:57783"/>
    </ligand>
</feature>
<evidence type="ECO:0000256" key="17">
    <source>
        <dbReference type="PIRSR" id="PIRSR000114-3"/>
    </source>
</evidence>
<dbReference type="OrthoDB" id="9812273at2"/>
<dbReference type="NCBIfam" id="NF000940">
    <property type="entry name" value="PRK00094.1-2"/>
    <property type="match status" value="1"/>
</dbReference>
<feature type="binding site" evidence="17">
    <location>
        <position position="259"/>
    </location>
    <ligand>
        <name>NAD(+)</name>
        <dbReference type="ChEBI" id="CHEBI:57540"/>
    </ligand>
</feature>
<comment type="similarity">
    <text evidence="1 14 18">Belongs to the NAD-dependent glycerol-3-phosphate dehydrogenase family.</text>
</comment>
<organism evidence="21 22">
    <name type="scientific">Weissella minor</name>
    <dbReference type="NCBI Taxonomy" id="1620"/>
    <lineage>
        <taxon>Bacteria</taxon>
        <taxon>Bacillati</taxon>
        <taxon>Bacillota</taxon>
        <taxon>Bacilli</taxon>
        <taxon>Lactobacillales</taxon>
        <taxon>Lactobacillaceae</taxon>
        <taxon>Weissella</taxon>
    </lineage>
</organism>
<evidence type="ECO:0000256" key="12">
    <source>
        <dbReference type="ARBA" id="ARBA00069372"/>
    </source>
</evidence>
<dbReference type="Pfam" id="PF01210">
    <property type="entry name" value="NAD_Gly3P_dh_N"/>
    <property type="match status" value="1"/>
</dbReference>
<dbReference type="EC" id="1.1.1.94" evidence="11 14"/>
<evidence type="ECO:0000256" key="18">
    <source>
        <dbReference type="RuleBase" id="RU000437"/>
    </source>
</evidence>
<feature type="binding site" evidence="14">
    <location>
        <position position="259"/>
    </location>
    <ligand>
        <name>NADPH</name>
        <dbReference type="ChEBI" id="CHEBI:57783"/>
    </ligand>
</feature>
<keyword evidence="14" id="KW-0963">Cytoplasm</keyword>
<dbReference type="GO" id="GO:0141152">
    <property type="term" value="F:glycerol-3-phosphate dehydrogenase (NAD+) activity"/>
    <property type="evidence" value="ECO:0007669"/>
    <property type="project" value="RHEA"/>
</dbReference>
<dbReference type="EMBL" id="JQCD01000011">
    <property type="protein sequence ID" value="KRN77704.1"/>
    <property type="molecule type" value="Genomic_DNA"/>
</dbReference>
<feature type="binding site" evidence="14">
    <location>
        <position position="109"/>
    </location>
    <ligand>
        <name>sn-glycerol 3-phosphate</name>
        <dbReference type="ChEBI" id="CHEBI:57597"/>
    </ligand>
</feature>
<dbReference type="GO" id="GO:0005829">
    <property type="term" value="C:cytosol"/>
    <property type="evidence" value="ECO:0007669"/>
    <property type="project" value="TreeGrafter"/>
</dbReference>
<evidence type="ECO:0000313" key="22">
    <source>
        <dbReference type="Proteomes" id="UP000051673"/>
    </source>
</evidence>
<evidence type="ECO:0000256" key="3">
    <source>
        <dbReference type="ARBA" id="ARBA00022741"/>
    </source>
</evidence>
<evidence type="ECO:0000259" key="20">
    <source>
        <dbReference type="Pfam" id="PF07479"/>
    </source>
</evidence>
<dbReference type="GO" id="GO:0046168">
    <property type="term" value="P:glycerol-3-phosphate catabolic process"/>
    <property type="evidence" value="ECO:0007669"/>
    <property type="project" value="InterPro"/>
</dbReference>
<feature type="active site" description="Proton acceptor" evidence="14 15">
    <location>
        <position position="195"/>
    </location>
</feature>
<feature type="binding site" evidence="14">
    <location>
        <position position="285"/>
    </location>
    <ligand>
        <name>NADPH</name>
        <dbReference type="ChEBI" id="CHEBI:57783"/>
    </ligand>
</feature>
<evidence type="ECO:0000256" key="14">
    <source>
        <dbReference type="HAMAP-Rule" id="MF_00394"/>
    </source>
</evidence>
<feature type="binding site" evidence="14">
    <location>
        <position position="33"/>
    </location>
    <ligand>
        <name>NADPH</name>
        <dbReference type="ChEBI" id="CHEBI:57783"/>
    </ligand>
</feature>
<dbReference type="PANTHER" id="PTHR11728">
    <property type="entry name" value="GLYCEROL-3-PHOSPHATE DEHYDROGENASE"/>
    <property type="match status" value="1"/>
</dbReference>
<comment type="function">
    <text evidence="14">Catalyzes the reduction of the glycolytic intermediate dihydroxyacetone phosphate (DHAP) to sn-glycerol 3-phosphate (G3P), the key precursor for phospholipid synthesis.</text>
</comment>
<evidence type="ECO:0000256" key="6">
    <source>
        <dbReference type="ARBA" id="ARBA00023027"/>
    </source>
</evidence>
<comment type="catalytic activity">
    <reaction evidence="14">
        <text>sn-glycerol 3-phosphate + NAD(+) = dihydroxyacetone phosphate + NADH + H(+)</text>
        <dbReference type="Rhea" id="RHEA:11092"/>
        <dbReference type="ChEBI" id="CHEBI:15378"/>
        <dbReference type="ChEBI" id="CHEBI:57540"/>
        <dbReference type="ChEBI" id="CHEBI:57597"/>
        <dbReference type="ChEBI" id="CHEBI:57642"/>
        <dbReference type="ChEBI" id="CHEBI:57945"/>
        <dbReference type="EC" id="1.1.1.94"/>
    </reaction>
</comment>
<evidence type="ECO:0000256" key="10">
    <source>
        <dbReference type="ARBA" id="ARBA00052716"/>
    </source>
</evidence>
<feature type="binding site" evidence="14">
    <location>
        <position position="142"/>
    </location>
    <ligand>
        <name>sn-glycerol 3-phosphate</name>
        <dbReference type="ChEBI" id="CHEBI:57597"/>
    </ligand>
</feature>
<feature type="binding site" evidence="14">
    <location>
        <position position="259"/>
    </location>
    <ligand>
        <name>sn-glycerol 3-phosphate</name>
        <dbReference type="ChEBI" id="CHEBI:57597"/>
    </ligand>
</feature>
<evidence type="ECO:0000256" key="7">
    <source>
        <dbReference type="ARBA" id="ARBA00023098"/>
    </source>
</evidence>
<keyword evidence="6 14" id="KW-0520">NAD</keyword>
<dbReference type="InterPro" id="IPR008927">
    <property type="entry name" value="6-PGluconate_DH-like_C_sf"/>
</dbReference>
<dbReference type="GO" id="GO:0046167">
    <property type="term" value="P:glycerol-3-phosphate biosynthetic process"/>
    <property type="evidence" value="ECO:0007669"/>
    <property type="project" value="UniProtKB-UniRule"/>
</dbReference>
<dbReference type="NCBIfam" id="NF000942">
    <property type="entry name" value="PRK00094.1-4"/>
    <property type="match status" value="1"/>
</dbReference>
<dbReference type="GO" id="GO:0005975">
    <property type="term" value="P:carbohydrate metabolic process"/>
    <property type="evidence" value="ECO:0007669"/>
    <property type="project" value="InterPro"/>
</dbReference>
<comment type="catalytic activity">
    <reaction evidence="10">
        <text>sn-glycerol 3-phosphate + NADP(+) = dihydroxyacetone phosphate + NADPH + H(+)</text>
        <dbReference type="Rhea" id="RHEA:11096"/>
        <dbReference type="ChEBI" id="CHEBI:15378"/>
        <dbReference type="ChEBI" id="CHEBI:57597"/>
        <dbReference type="ChEBI" id="CHEBI:57642"/>
        <dbReference type="ChEBI" id="CHEBI:57783"/>
        <dbReference type="ChEBI" id="CHEBI:58349"/>
        <dbReference type="EC" id="1.1.1.94"/>
    </reaction>
    <physiologicalReaction direction="right-to-left" evidence="10">
        <dbReference type="Rhea" id="RHEA:11098"/>
    </physiologicalReaction>
</comment>
<proteinExistence type="inferred from homology"/>
<evidence type="ECO:0000256" key="2">
    <source>
        <dbReference type="ARBA" id="ARBA00022516"/>
    </source>
</evidence>
<evidence type="ECO:0000256" key="8">
    <source>
        <dbReference type="ARBA" id="ARBA00023209"/>
    </source>
</evidence>
<dbReference type="HAMAP" id="MF_00394">
    <property type="entry name" value="NAD_Glyc3P_dehydrog"/>
    <property type="match status" value="1"/>
</dbReference>
<dbReference type="FunFam" id="3.40.50.720:FF:000019">
    <property type="entry name" value="Glycerol-3-phosphate dehydrogenase [NAD(P)+]"/>
    <property type="match status" value="1"/>
</dbReference>
<evidence type="ECO:0000256" key="4">
    <source>
        <dbReference type="ARBA" id="ARBA00022857"/>
    </source>
</evidence>